<feature type="domain" description="DUF3597" evidence="2">
    <location>
        <begin position="3"/>
        <end position="130"/>
    </location>
</feature>
<proteinExistence type="predicted"/>
<dbReference type="Proteomes" id="UP001055580">
    <property type="component" value="Chromosome"/>
</dbReference>
<gene>
    <name evidence="3" type="ORF">M9980_04505</name>
</gene>
<evidence type="ECO:0000313" key="4">
    <source>
        <dbReference type="Proteomes" id="UP001055580"/>
    </source>
</evidence>
<evidence type="ECO:0000313" key="3">
    <source>
        <dbReference type="EMBL" id="URW76484.1"/>
    </source>
</evidence>
<protein>
    <submittedName>
        <fullName evidence="3">DUF3597 domain-containing protein</fullName>
    </submittedName>
</protein>
<name>A0ABY4TVQ4_9SPHN</name>
<evidence type="ECO:0000259" key="2">
    <source>
        <dbReference type="Pfam" id="PF12200"/>
    </source>
</evidence>
<dbReference type="Pfam" id="PF12200">
    <property type="entry name" value="DUF3597"/>
    <property type="match status" value="1"/>
</dbReference>
<keyword evidence="4" id="KW-1185">Reference proteome</keyword>
<dbReference type="EMBL" id="CP098401">
    <property type="protein sequence ID" value="URW76484.1"/>
    <property type="molecule type" value="Genomic_DNA"/>
</dbReference>
<dbReference type="RefSeq" id="WP_250753826.1">
    <property type="nucleotide sequence ID" value="NZ_CP098401.1"/>
</dbReference>
<reference evidence="3" key="1">
    <citation type="submission" date="2022-05" db="EMBL/GenBank/DDBJ databases">
        <title>Sphingomonas sp. strain RMG20 Genome sequencing and assembly.</title>
        <authorList>
            <person name="Kim I."/>
        </authorList>
    </citation>
    <scope>NUCLEOTIDE SEQUENCE</scope>
    <source>
        <strain evidence="3">RMG20</strain>
    </source>
</reference>
<evidence type="ECO:0000256" key="1">
    <source>
        <dbReference type="SAM" id="MobiDB-lite"/>
    </source>
</evidence>
<sequence length="135" mass="14276">MGIFSKIKDAIFGHKPAAPAPAPTAQPKPAQAPTQGAPATPAPAPAPAAQTVDIEQVLTDMQRTSGRDLNWRTSIVDLMKLVGMESSLAERKELAQELGYTGALDGSAEMNIWLRKRVMAELAKNGGKVPASMLD</sequence>
<feature type="compositionally biased region" description="Low complexity" evidence="1">
    <location>
        <begin position="27"/>
        <end position="39"/>
    </location>
</feature>
<dbReference type="SUPFAM" id="SSF158634">
    <property type="entry name" value="RPA2825-like"/>
    <property type="match status" value="1"/>
</dbReference>
<accession>A0ABY4TVQ4</accession>
<feature type="region of interest" description="Disordered" evidence="1">
    <location>
        <begin position="14"/>
        <end position="48"/>
    </location>
</feature>
<dbReference type="InterPro" id="IPR022016">
    <property type="entry name" value="DUF3597"/>
</dbReference>
<organism evidence="3 4">
    <name type="scientific">Sphingomonas donggukensis</name>
    <dbReference type="NCBI Taxonomy" id="2949093"/>
    <lineage>
        <taxon>Bacteria</taxon>
        <taxon>Pseudomonadati</taxon>
        <taxon>Pseudomonadota</taxon>
        <taxon>Alphaproteobacteria</taxon>
        <taxon>Sphingomonadales</taxon>
        <taxon>Sphingomonadaceae</taxon>
        <taxon>Sphingomonas</taxon>
    </lineage>
</organism>